<dbReference type="AlphaFoldDB" id="A0AAV2F5S6"/>
<feature type="compositionally biased region" description="Basic and acidic residues" evidence="1">
    <location>
        <begin position="63"/>
        <end position="77"/>
    </location>
</feature>
<feature type="compositionally biased region" description="Basic residues" evidence="1">
    <location>
        <begin position="30"/>
        <end position="39"/>
    </location>
</feature>
<sequence length="203" mass="22446">MAEEEPPRAETPSPRHPPRRRSFFFTITIPRRRPARIRFKLPQVLSDTMDRRKRTNTSNEEDGDHHHNEEETKDHKPPSRNRRILNKLGSMLFSNALANKLRRGHGGDKAEGDREEREEEGCENGGGGDDGWGGKHGRVVVMSRSSSRQLGGRGSRRRGGGGGGGVELCKRRILMGGKCRPLSGSHGLHYGKDGVLLADGIGS</sequence>
<dbReference type="PANTHER" id="PTHR33237:SF39">
    <property type="match status" value="1"/>
</dbReference>
<feature type="region of interest" description="Disordered" evidence="1">
    <location>
        <begin position="99"/>
        <end position="166"/>
    </location>
</feature>
<dbReference type="EMBL" id="OZ034819">
    <property type="protein sequence ID" value="CAL1393328.1"/>
    <property type="molecule type" value="Genomic_DNA"/>
</dbReference>
<feature type="compositionally biased region" description="Low complexity" evidence="1">
    <location>
        <begin position="139"/>
        <end position="150"/>
    </location>
</feature>
<accession>A0AAV2F5S6</accession>
<keyword evidence="3" id="KW-1185">Reference proteome</keyword>
<evidence type="ECO:0000256" key="1">
    <source>
        <dbReference type="SAM" id="MobiDB-lite"/>
    </source>
</evidence>
<name>A0AAV2F5S6_9ROSI</name>
<proteinExistence type="predicted"/>
<organism evidence="2 3">
    <name type="scientific">Linum trigynum</name>
    <dbReference type="NCBI Taxonomy" id="586398"/>
    <lineage>
        <taxon>Eukaryota</taxon>
        <taxon>Viridiplantae</taxon>
        <taxon>Streptophyta</taxon>
        <taxon>Embryophyta</taxon>
        <taxon>Tracheophyta</taxon>
        <taxon>Spermatophyta</taxon>
        <taxon>Magnoliopsida</taxon>
        <taxon>eudicotyledons</taxon>
        <taxon>Gunneridae</taxon>
        <taxon>Pentapetalae</taxon>
        <taxon>rosids</taxon>
        <taxon>fabids</taxon>
        <taxon>Malpighiales</taxon>
        <taxon>Linaceae</taxon>
        <taxon>Linum</taxon>
    </lineage>
</organism>
<reference evidence="2 3" key="1">
    <citation type="submission" date="2024-04" db="EMBL/GenBank/DDBJ databases">
        <authorList>
            <person name="Fracassetti M."/>
        </authorList>
    </citation>
    <scope>NUCLEOTIDE SEQUENCE [LARGE SCALE GENOMIC DNA]</scope>
</reference>
<evidence type="ECO:0000313" key="2">
    <source>
        <dbReference type="EMBL" id="CAL1393328.1"/>
    </source>
</evidence>
<dbReference type="Proteomes" id="UP001497516">
    <property type="component" value="Chromosome 6"/>
</dbReference>
<feature type="region of interest" description="Disordered" evidence="1">
    <location>
        <begin position="1"/>
        <end position="82"/>
    </location>
</feature>
<feature type="compositionally biased region" description="Basic and acidic residues" evidence="1">
    <location>
        <begin position="105"/>
        <end position="115"/>
    </location>
</feature>
<gene>
    <name evidence="2" type="ORF">LTRI10_LOCUS33913</name>
</gene>
<evidence type="ECO:0000313" key="3">
    <source>
        <dbReference type="Proteomes" id="UP001497516"/>
    </source>
</evidence>
<dbReference type="PANTHER" id="PTHR33237">
    <property type="entry name" value="F2P16.13 PROTEIN-RELATED"/>
    <property type="match status" value="1"/>
</dbReference>
<protein>
    <submittedName>
        <fullName evidence="2">Uncharacterized protein</fullName>
    </submittedName>
</protein>